<dbReference type="InterPro" id="IPR036629">
    <property type="entry name" value="YjbJ_sf"/>
</dbReference>
<dbReference type="AlphaFoldDB" id="A0A150WI02"/>
<reference evidence="1 2" key="1">
    <citation type="submission" date="2016-03" db="EMBL/GenBank/DDBJ databases">
        <authorList>
            <person name="Ploux O."/>
        </authorList>
    </citation>
    <scope>NUCLEOTIDE SEQUENCE [LARGE SCALE GENOMIC DNA]</scope>
    <source>
        <strain evidence="1 2">BER2</strain>
    </source>
</reference>
<dbReference type="Proteomes" id="UP000075391">
    <property type="component" value="Unassembled WGS sequence"/>
</dbReference>
<evidence type="ECO:0000313" key="2">
    <source>
        <dbReference type="Proteomes" id="UP000075391"/>
    </source>
</evidence>
<sequence>MMNTQISKEKWPLLKAELQKTWEDISSEELDMTHGSIKSIYGLVQQKCGLHEEEVKGVLTSLLKKYGPDKKKH</sequence>
<organism evidence="1 2">
    <name type="scientific">Bdellovibrio bacteriovorus</name>
    <dbReference type="NCBI Taxonomy" id="959"/>
    <lineage>
        <taxon>Bacteria</taxon>
        <taxon>Pseudomonadati</taxon>
        <taxon>Bdellovibrionota</taxon>
        <taxon>Bdellovibrionia</taxon>
        <taxon>Bdellovibrionales</taxon>
        <taxon>Pseudobdellovibrionaceae</taxon>
        <taxon>Bdellovibrio</taxon>
    </lineage>
</organism>
<dbReference type="OrthoDB" id="5296072at2"/>
<accession>A0A150WI02</accession>
<name>A0A150WI02_BDEBC</name>
<dbReference type="Gene3D" id="1.10.1470.10">
    <property type="entry name" value="YjbJ"/>
    <property type="match status" value="1"/>
</dbReference>
<proteinExistence type="predicted"/>
<protein>
    <recommendedName>
        <fullName evidence="3">General stress protein CsbD</fullName>
    </recommendedName>
</protein>
<gene>
    <name evidence="1" type="ORF">AZI85_04230</name>
</gene>
<comment type="caution">
    <text evidence="1">The sequence shown here is derived from an EMBL/GenBank/DDBJ whole genome shotgun (WGS) entry which is preliminary data.</text>
</comment>
<dbReference type="EMBL" id="LUKF01000014">
    <property type="protein sequence ID" value="KYG63250.1"/>
    <property type="molecule type" value="Genomic_DNA"/>
</dbReference>
<evidence type="ECO:0000313" key="1">
    <source>
        <dbReference type="EMBL" id="KYG63250.1"/>
    </source>
</evidence>
<dbReference type="SUPFAM" id="SSF69047">
    <property type="entry name" value="Hypothetical protein YjbJ"/>
    <property type="match status" value="1"/>
</dbReference>
<evidence type="ECO:0008006" key="3">
    <source>
        <dbReference type="Google" id="ProtNLM"/>
    </source>
</evidence>
<dbReference type="RefSeq" id="WP_063243616.1">
    <property type="nucleotide sequence ID" value="NZ_CP168967.1"/>
</dbReference>